<dbReference type="EMBL" id="CAJNOH010000665">
    <property type="protein sequence ID" value="CAF1099327.1"/>
    <property type="molecule type" value="Genomic_DNA"/>
</dbReference>
<keyword evidence="5 6" id="KW-0472">Membrane</keyword>
<accession>A0A814P5R8</accession>
<keyword evidence="3 6" id="KW-0812">Transmembrane</keyword>
<dbReference type="InterPro" id="IPR051951">
    <property type="entry name" value="UNC-93_regulatory"/>
</dbReference>
<organism evidence="7 9">
    <name type="scientific">Rotaria sordida</name>
    <dbReference type="NCBI Taxonomy" id="392033"/>
    <lineage>
        <taxon>Eukaryota</taxon>
        <taxon>Metazoa</taxon>
        <taxon>Spiralia</taxon>
        <taxon>Gnathifera</taxon>
        <taxon>Rotifera</taxon>
        <taxon>Eurotatoria</taxon>
        <taxon>Bdelloidea</taxon>
        <taxon>Philodinida</taxon>
        <taxon>Philodinidae</taxon>
        <taxon>Rotaria</taxon>
    </lineage>
</organism>
<evidence type="ECO:0000313" key="9">
    <source>
        <dbReference type="Proteomes" id="UP000663854"/>
    </source>
</evidence>
<evidence type="ECO:0000256" key="2">
    <source>
        <dbReference type="ARBA" id="ARBA00009172"/>
    </source>
</evidence>
<dbReference type="GO" id="GO:0016020">
    <property type="term" value="C:membrane"/>
    <property type="evidence" value="ECO:0007669"/>
    <property type="project" value="UniProtKB-SubCell"/>
</dbReference>
<dbReference type="PANTHER" id="PTHR19444:SF13">
    <property type="entry name" value="PROTEIN UNC-93 HOMOLOG A"/>
    <property type="match status" value="1"/>
</dbReference>
<feature type="transmembrane region" description="Helical" evidence="6">
    <location>
        <begin position="760"/>
        <end position="777"/>
    </location>
</feature>
<comment type="similarity">
    <text evidence="2">Belongs to the unc-93 family.</text>
</comment>
<keyword evidence="4 6" id="KW-1133">Transmembrane helix</keyword>
<dbReference type="Proteomes" id="UP000663854">
    <property type="component" value="Unassembled WGS sequence"/>
</dbReference>
<feature type="transmembrane region" description="Helical" evidence="6">
    <location>
        <begin position="883"/>
        <end position="907"/>
    </location>
</feature>
<comment type="caution">
    <text evidence="7">The sequence shown here is derived from an EMBL/GenBank/DDBJ whole genome shotgun (WGS) entry which is preliminary data.</text>
</comment>
<gene>
    <name evidence="8" type="ORF">JXQ802_LOCUS29470</name>
    <name evidence="7" type="ORF">PYM288_LOCUS19586</name>
</gene>
<keyword evidence="10" id="KW-1185">Reference proteome</keyword>
<feature type="transmembrane region" description="Helical" evidence="6">
    <location>
        <begin position="1029"/>
        <end position="1058"/>
    </location>
</feature>
<protein>
    <submittedName>
        <fullName evidence="7">Uncharacterized protein</fullName>
    </submittedName>
</protein>
<evidence type="ECO:0000313" key="8">
    <source>
        <dbReference type="EMBL" id="CAF1300383.1"/>
    </source>
</evidence>
<feature type="transmembrane region" description="Helical" evidence="6">
    <location>
        <begin position="783"/>
        <end position="800"/>
    </location>
</feature>
<dbReference type="Proteomes" id="UP000663870">
    <property type="component" value="Unassembled WGS sequence"/>
</dbReference>
<sequence length="1131" mass="130535">MNKDIKRSVNEDEFDSSLYKRLRSNVTCIFDLSDEIFLLICRYLSPSDVLYSFYTPEQSHLRFHHMISDYYRKIKLDKISNTEFVYLCNLFSNRRFSLQPESLILSNEYIPYLTHSFFNYLHSNTINSIFINLKCLILINCFSNDIYILNKCLFQMTLIQYLHISFRRTNNEDGDVVQSRHRERSDPTIVQFLFGRQSSSLNKVIIDIPDGFILYQLLLPNQSIIYLDLVLETIDDLYILLSGLVPNVETMTIQLRRSRILSGTHPRSNPSCPKLTQFTLLESFSGFDINDIKSIFNFIPSVIKLTLSIRDTYDITFCHGPKFESILNEYLPNLRAFNYTMTHRIIDQTLTESFIRWPSNIAYYENLNHCWIHIYSLPWPSDKNDKRELPIVKDGLNRLVQSGIGPSECVKDIMITNGNQWIELKTQFHRVCQLRTCLPINIELPLRISKVILTQQIHRTSINDIVQPFVRSLIVEHRLTDDKDISNLAQRFPNVEYLLMFFPIDRSLYLHCFQTLFSADKNINTNRRLWTKLKFVSMEFFHHQIDEIFDDNNILRWFFRNTDLKYTKSGFVWNGLTLADVAMPWFVWMIGISIVLSRRSLFARKTQKRIIIWLLITFQLHVPGCPTGYLGPGGKDDHWKYQNCTGGEIRSRTSSIVNIIADHFHTSINSVIPIVIEEIDDDNDDELPLFSIRQIYKNLIIFALNFVLLFTAYGSISVLQSSLNTEGNVGVNSLIVSNAFFLVSSIFLTHMLIDIFGLKWTAIICEIGFIFYIIANIRPLPSLMYISAGLVGLGAGPLWTSQATYISHIARYYAHRKEKKVDVIVSLFFGIFYAIYYTNLIWGNLLSYLVLNRSSQSQNFNCGIHFDPLSQTKTGSSSNVSDVTRYVLCGIFAGMGVVSIILLVLALDQIRLAKPQSVRQSLKKSIELLQSLIKWKHLNQLFLAPLIIWSTMEHAFLVAQFTRAFITCLVGIRFIGLVLMCNGICQAMSSYIFGGLVKYIGRLGCFIIATLLNYATIILMYLWEPNADQIYILFIIAGLWGVAAAAWQSQIIAAYTVLYADDDPSALAKYRLWQSIGALSTYSYASYVTIQMTLIILFSCLTVSMIFYCGVEIHVRWKKNRRKPTIVNDHC</sequence>
<evidence type="ECO:0000256" key="6">
    <source>
        <dbReference type="SAM" id="Phobius"/>
    </source>
</evidence>
<proteinExistence type="inferred from homology"/>
<feature type="transmembrane region" description="Helical" evidence="6">
    <location>
        <begin position="999"/>
        <end position="1023"/>
    </location>
</feature>
<dbReference type="EMBL" id="CAJNOL010001156">
    <property type="protein sequence ID" value="CAF1300383.1"/>
    <property type="molecule type" value="Genomic_DNA"/>
</dbReference>
<dbReference type="PANTHER" id="PTHR19444">
    <property type="entry name" value="UNC-93 RELATED"/>
    <property type="match status" value="1"/>
</dbReference>
<dbReference type="InterPro" id="IPR036259">
    <property type="entry name" value="MFS_trans_sf"/>
</dbReference>
<feature type="transmembrane region" description="Helical" evidence="6">
    <location>
        <begin position="964"/>
        <end position="987"/>
    </location>
</feature>
<reference evidence="7" key="1">
    <citation type="submission" date="2021-02" db="EMBL/GenBank/DDBJ databases">
        <authorList>
            <person name="Nowell W R."/>
        </authorList>
    </citation>
    <scope>NUCLEOTIDE SEQUENCE</scope>
</reference>
<evidence type="ECO:0000313" key="7">
    <source>
        <dbReference type="EMBL" id="CAF1099327.1"/>
    </source>
</evidence>
<dbReference type="SUPFAM" id="SSF103473">
    <property type="entry name" value="MFS general substrate transporter"/>
    <property type="match status" value="1"/>
</dbReference>
<feature type="transmembrane region" description="Helical" evidence="6">
    <location>
        <begin position="571"/>
        <end position="596"/>
    </location>
</feature>
<comment type="subcellular location">
    <subcellularLocation>
        <location evidence="1">Membrane</location>
        <topology evidence="1">Multi-pass membrane protein</topology>
    </subcellularLocation>
</comment>
<evidence type="ECO:0000313" key="10">
    <source>
        <dbReference type="Proteomes" id="UP000663870"/>
    </source>
</evidence>
<dbReference type="Pfam" id="PF05978">
    <property type="entry name" value="UNC-93"/>
    <property type="match status" value="1"/>
</dbReference>
<feature type="transmembrane region" description="Helical" evidence="6">
    <location>
        <begin position="699"/>
        <end position="719"/>
    </location>
</feature>
<dbReference type="InterPro" id="IPR010291">
    <property type="entry name" value="Ion_channel_UNC-93"/>
</dbReference>
<dbReference type="AlphaFoldDB" id="A0A814P5R8"/>
<feature type="transmembrane region" description="Helical" evidence="6">
    <location>
        <begin position="731"/>
        <end position="753"/>
    </location>
</feature>
<evidence type="ECO:0000256" key="3">
    <source>
        <dbReference type="ARBA" id="ARBA00022692"/>
    </source>
</evidence>
<evidence type="ECO:0000256" key="1">
    <source>
        <dbReference type="ARBA" id="ARBA00004141"/>
    </source>
</evidence>
<name>A0A814P5R8_9BILA</name>
<feature type="transmembrane region" description="Helical" evidence="6">
    <location>
        <begin position="1094"/>
        <end position="1115"/>
    </location>
</feature>
<evidence type="ECO:0000256" key="5">
    <source>
        <dbReference type="ARBA" id="ARBA00023136"/>
    </source>
</evidence>
<evidence type="ECO:0000256" key="4">
    <source>
        <dbReference type="ARBA" id="ARBA00022989"/>
    </source>
</evidence>
<feature type="transmembrane region" description="Helical" evidence="6">
    <location>
        <begin position="821"/>
        <end position="842"/>
    </location>
</feature>